<proteinExistence type="predicted"/>
<dbReference type="AlphaFoldDB" id="A0A8J3IZC8"/>
<evidence type="ECO:0008006" key="4">
    <source>
        <dbReference type="Google" id="ProtNLM"/>
    </source>
</evidence>
<evidence type="ECO:0000313" key="2">
    <source>
        <dbReference type="EMBL" id="GHO98016.1"/>
    </source>
</evidence>
<gene>
    <name evidence="2" type="ORF">KSF_080640</name>
</gene>
<evidence type="ECO:0000313" key="3">
    <source>
        <dbReference type="Proteomes" id="UP000597444"/>
    </source>
</evidence>
<feature type="transmembrane region" description="Helical" evidence="1">
    <location>
        <begin position="277"/>
        <end position="300"/>
    </location>
</feature>
<keyword evidence="3" id="KW-1185">Reference proteome</keyword>
<comment type="caution">
    <text evidence="2">The sequence shown here is derived from an EMBL/GenBank/DDBJ whole genome shotgun (WGS) entry which is preliminary data.</text>
</comment>
<organism evidence="2 3">
    <name type="scientific">Reticulibacter mediterranei</name>
    <dbReference type="NCBI Taxonomy" id="2778369"/>
    <lineage>
        <taxon>Bacteria</taxon>
        <taxon>Bacillati</taxon>
        <taxon>Chloroflexota</taxon>
        <taxon>Ktedonobacteria</taxon>
        <taxon>Ktedonobacterales</taxon>
        <taxon>Reticulibacteraceae</taxon>
        <taxon>Reticulibacter</taxon>
    </lineage>
</organism>
<keyword evidence="1" id="KW-0812">Transmembrane</keyword>
<accession>A0A8J3IZC8</accession>
<keyword evidence="1" id="KW-0472">Membrane</keyword>
<dbReference type="EMBL" id="BNJK01000002">
    <property type="protein sequence ID" value="GHO98016.1"/>
    <property type="molecule type" value="Genomic_DNA"/>
</dbReference>
<dbReference type="RefSeq" id="WP_220208785.1">
    <property type="nucleotide sequence ID" value="NZ_BNJK01000002.1"/>
</dbReference>
<name>A0A8J3IZC8_9CHLR</name>
<reference evidence="2" key="1">
    <citation type="submission" date="2020-10" db="EMBL/GenBank/DDBJ databases">
        <title>Taxonomic study of unclassified bacteria belonging to the class Ktedonobacteria.</title>
        <authorList>
            <person name="Yabe S."/>
            <person name="Wang C.M."/>
            <person name="Zheng Y."/>
            <person name="Sakai Y."/>
            <person name="Cavaletti L."/>
            <person name="Monciardini P."/>
            <person name="Donadio S."/>
        </authorList>
    </citation>
    <scope>NUCLEOTIDE SEQUENCE</scope>
    <source>
        <strain evidence="2">ID150040</strain>
    </source>
</reference>
<protein>
    <recommendedName>
        <fullName evidence="4">Polysaccharide chain length determinant N-terminal domain-containing protein</fullName>
    </recommendedName>
</protein>
<feature type="transmembrane region" description="Helical" evidence="1">
    <location>
        <begin position="12"/>
        <end position="34"/>
    </location>
</feature>
<sequence>MRRVLEVVFRRLPLLLLIIVVLPVVSVAITYFVVPRSYLSSASLWALRRYEIIGDATVQPNPPPTPAETQVAALSTLLQTRDFDLAVANQANVALTLDASVVQVPELRDKALFDDIAKHVQVVSQGNNLLTISYANRDAQVAQKVVTAVVQNFALQSAGFSRLQGQHLLENYQKQLADAAQSANTAAANETNYLAHHPQVARNILYAGPDYAQLFDPQYGMLHAQSLQALSRLQAIQNQMATVQLQVAEQAGNADTLFKVVDAPVVARQAEGRMKLFLTYGGAALGIALLACVLYVIMLVRGDQSVQTKLDLDALIPYSVVLQLPQISSRNMSELMLWSMQDKQS</sequence>
<evidence type="ECO:0000256" key="1">
    <source>
        <dbReference type="SAM" id="Phobius"/>
    </source>
</evidence>
<keyword evidence="1" id="KW-1133">Transmembrane helix</keyword>
<dbReference type="Proteomes" id="UP000597444">
    <property type="component" value="Unassembled WGS sequence"/>
</dbReference>